<dbReference type="InterPro" id="IPR011989">
    <property type="entry name" value="ARM-like"/>
</dbReference>
<dbReference type="CDD" id="cd00063">
    <property type="entry name" value="FN3"/>
    <property type="match status" value="3"/>
</dbReference>
<evidence type="ECO:0000313" key="3">
    <source>
        <dbReference type="EMBL" id="KAJ7339472.1"/>
    </source>
</evidence>
<evidence type="ECO:0000259" key="2">
    <source>
        <dbReference type="PROSITE" id="PS50853"/>
    </source>
</evidence>
<dbReference type="Gene3D" id="2.60.40.10">
    <property type="entry name" value="Immunoglobulins"/>
    <property type="match status" value="3"/>
</dbReference>
<evidence type="ECO:0000313" key="4">
    <source>
        <dbReference type="Proteomes" id="UP001163046"/>
    </source>
</evidence>
<dbReference type="SUPFAM" id="SSF49265">
    <property type="entry name" value="Fibronectin type III"/>
    <property type="match status" value="2"/>
</dbReference>
<feature type="domain" description="Fibronectin type-III" evidence="2">
    <location>
        <begin position="538"/>
        <end position="626"/>
    </location>
</feature>
<feature type="region of interest" description="Disordered" evidence="1">
    <location>
        <begin position="700"/>
        <end position="955"/>
    </location>
</feature>
<comment type="caution">
    <text evidence="3">The sequence shown here is derived from an EMBL/GenBank/DDBJ whole genome shotgun (WGS) entry which is preliminary data.</text>
</comment>
<feature type="compositionally biased region" description="Basic and acidic residues" evidence="1">
    <location>
        <begin position="671"/>
        <end position="683"/>
    </location>
</feature>
<dbReference type="PANTHER" id="PTHR46957">
    <property type="entry name" value="CYTOKINE RECEPTOR"/>
    <property type="match status" value="1"/>
</dbReference>
<evidence type="ECO:0000256" key="1">
    <source>
        <dbReference type="SAM" id="MobiDB-lite"/>
    </source>
</evidence>
<organism evidence="3 4">
    <name type="scientific">Desmophyllum pertusum</name>
    <dbReference type="NCBI Taxonomy" id="174260"/>
    <lineage>
        <taxon>Eukaryota</taxon>
        <taxon>Metazoa</taxon>
        <taxon>Cnidaria</taxon>
        <taxon>Anthozoa</taxon>
        <taxon>Hexacorallia</taxon>
        <taxon>Scleractinia</taxon>
        <taxon>Caryophylliina</taxon>
        <taxon>Caryophylliidae</taxon>
        <taxon>Desmophyllum</taxon>
    </lineage>
</organism>
<dbReference type="PROSITE" id="PS50853">
    <property type="entry name" value="FN3"/>
    <property type="match status" value="3"/>
</dbReference>
<feature type="compositionally biased region" description="Low complexity" evidence="1">
    <location>
        <begin position="764"/>
        <end position="775"/>
    </location>
</feature>
<keyword evidence="4" id="KW-1185">Reference proteome</keyword>
<accession>A0A9X0CFW3</accession>
<feature type="domain" description="Fibronectin type-III" evidence="2">
    <location>
        <begin position="449"/>
        <end position="535"/>
    </location>
</feature>
<feature type="compositionally biased region" description="Basic and acidic residues" evidence="1">
    <location>
        <begin position="776"/>
        <end position="785"/>
    </location>
</feature>
<name>A0A9X0CFW3_9CNID</name>
<feature type="region of interest" description="Disordered" evidence="1">
    <location>
        <begin position="629"/>
        <end position="683"/>
    </location>
</feature>
<dbReference type="SMART" id="SM00060">
    <property type="entry name" value="FN3"/>
    <property type="match status" value="3"/>
</dbReference>
<dbReference type="InterPro" id="IPR003961">
    <property type="entry name" value="FN3_dom"/>
</dbReference>
<dbReference type="PANTHER" id="PTHR46957:SF3">
    <property type="entry name" value="CYTOKINE RECEPTOR"/>
    <property type="match status" value="1"/>
</dbReference>
<dbReference type="InterPro" id="IPR013783">
    <property type="entry name" value="Ig-like_fold"/>
</dbReference>
<feature type="compositionally biased region" description="Low complexity" evidence="1">
    <location>
        <begin position="640"/>
        <end position="655"/>
    </location>
</feature>
<dbReference type="SUPFAM" id="SSF48371">
    <property type="entry name" value="ARM repeat"/>
    <property type="match status" value="1"/>
</dbReference>
<dbReference type="InterPro" id="IPR050713">
    <property type="entry name" value="RTP_Phos/Ushers"/>
</dbReference>
<feature type="compositionally biased region" description="Polar residues" evidence="1">
    <location>
        <begin position="823"/>
        <end position="834"/>
    </location>
</feature>
<reference evidence="3" key="1">
    <citation type="submission" date="2023-01" db="EMBL/GenBank/DDBJ databases">
        <title>Genome assembly of the deep-sea coral Lophelia pertusa.</title>
        <authorList>
            <person name="Herrera S."/>
            <person name="Cordes E."/>
        </authorList>
    </citation>
    <scope>NUCLEOTIDE SEQUENCE</scope>
    <source>
        <strain evidence="3">USNM1676648</strain>
        <tissue evidence="3">Polyp</tissue>
    </source>
</reference>
<dbReference type="Proteomes" id="UP001163046">
    <property type="component" value="Unassembled WGS sequence"/>
</dbReference>
<protein>
    <recommendedName>
        <fullName evidence="2">Fibronectin type-III domain-containing protein</fullName>
    </recommendedName>
</protein>
<dbReference type="InterPro" id="IPR036116">
    <property type="entry name" value="FN3_sf"/>
</dbReference>
<dbReference type="EMBL" id="MU827779">
    <property type="protein sequence ID" value="KAJ7339472.1"/>
    <property type="molecule type" value="Genomic_DNA"/>
</dbReference>
<dbReference type="GO" id="GO:0016020">
    <property type="term" value="C:membrane"/>
    <property type="evidence" value="ECO:0007669"/>
    <property type="project" value="UniProtKB-SubCell"/>
</dbReference>
<feature type="domain" description="Fibronectin type-III" evidence="2">
    <location>
        <begin position="360"/>
        <end position="445"/>
    </location>
</feature>
<feature type="compositionally biased region" description="Polar residues" evidence="1">
    <location>
        <begin position="938"/>
        <end position="947"/>
    </location>
</feature>
<proteinExistence type="predicted"/>
<feature type="compositionally biased region" description="Low complexity" evidence="1">
    <location>
        <begin position="786"/>
        <end position="799"/>
    </location>
</feature>
<gene>
    <name evidence="3" type="ORF">OS493_005870</name>
</gene>
<dbReference type="AlphaFoldDB" id="A0A9X0CFW3"/>
<sequence>MLLLAEAGRSLNKDLTSLFRHNLQTPRVLDRLVRELHSDKELCSYLFLNHPGSEDMLWGLMNLLTEDSRTAGNASYVIGTLAEMDLGKRRIVHICTDKGDQANKILPALTDMLDMTDTETVMNAAGTMGTLAEDGECRMWMLREDCLDDAIIKLTNLLSSKDMCTASNAALVLARLTIAEEGCARILNHRSSSHTLVQLCRALGADETGRGMNAAFAIGRLCDFEAGCKRVLSLKTSDKMINSLIDMLHSGDSGCCKNACFALSCIASLAQGHQRLLEHEKINGVIEVLCSLLASKDEESIWFASMMLHTFACQKSGCLYLRTQPDVKQSLETLLQRSSLKEDTREEAEATQAILEILPKPKPPNIKVESAYSIIVTWDAIHPKSRLVVTYLLFKDGKLVYSGPRTSYIANDLTPVTKYSFYLQASTEGDDSPLSKAVSVITPESVPSAPQCLRVLNKSTSQIKIIWEPPATSNGVLKGYQIVVRGKTSSLEIHENYFILSGLPPDTEYTFQVFALTSKGRGEAAILTTATDDLASHAPPKPGVQVLGRHELLITWESPPKPLGRINSYEVRVDDVATYNGVEKSCTAKSLKPNTEYTVTVSAWCSEGRCESVPTKKRTAREVYNPLYTAKGSTARQRNARSTTKTTASPASKATSKSKAKAPTRKPLYPYEKKNGPATKQERVLKRAKTAEVLRVPTADYSQSTDTREAKVKRNGITLENKNRPHTTIGRVGALNGSQQSVKKPTGDVISIYSDENRGKTSKSKSSSLSRSLESLGKEYDDSKGTSDISGSSSTSSASYEVKDRRAVSDAAQVEIGKRLTKRNSQLGGSASSLTRDKTGKGASMVRRSSLPGSGLSNRRSLKPATVKTPQIMIGLESPATADKQSTSFPAQRISRITDRVAALQVSDGSDAKPPKPPKKTQFASSFDELKQVHRGTRTNSSRNGTSEGRRQAQP</sequence>
<dbReference type="OrthoDB" id="5973883at2759"/>
<dbReference type="Gene3D" id="1.25.10.10">
    <property type="entry name" value="Leucine-rich Repeat Variant"/>
    <property type="match status" value="1"/>
</dbReference>
<dbReference type="Pfam" id="PF00041">
    <property type="entry name" value="fn3"/>
    <property type="match status" value="2"/>
</dbReference>
<dbReference type="InterPro" id="IPR016024">
    <property type="entry name" value="ARM-type_fold"/>
</dbReference>